<protein>
    <submittedName>
        <fullName evidence="4">Acetyltransferase (GNAT) family protein</fullName>
    </submittedName>
</protein>
<evidence type="ECO:0000313" key="5">
    <source>
        <dbReference type="Proteomes" id="UP000294545"/>
    </source>
</evidence>
<accession>A0A4R1MKV0</accession>
<feature type="domain" description="N-acetyltransferase" evidence="3">
    <location>
        <begin position="97"/>
        <end position="249"/>
    </location>
</feature>
<dbReference type="PANTHER" id="PTHR43420:SF12">
    <property type="entry name" value="N-ACETYLTRANSFERASE DOMAIN-CONTAINING PROTEIN"/>
    <property type="match status" value="1"/>
</dbReference>
<evidence type="ECO:0000259" key="3">
    <source>
        <dbReference type="PROSITE" id="PS51186"/>
    </source>
</evidence>
<dbReference type="SUPFAM" id="SSF55729">
    <property type="entry name" value="Acyl-CoA N-acyltransferases (Nat)"/>
    <property type="match status" value="1"/>
</dbReference>
<dbReference type="AlphaFoldDB" id="A0A4R1MKV0"/>
<gene>
    <name evidence="4" type="ORF">EDC19_1835</name>
</gene>
<evidence type="ECO:0000256" key="1">
    <source>
        <dbReference type="ARBA" id="ARBA00022679"/>
    </source>
</evidence>
<dbReference type="Proteomes" id="UP000294545">
    <property type="component" value="Unassembled WGS sequence"/>
</dbReference>
<reference evidence="4 5" key="1">
    <citation type="submission" date="2019-03" db="EMBL/GenBank/DDBJ databases">
        <title>Genomic Encyclopedia of Type Strains, Phase IV (KMG-IV): sequencing the most valuable type-strain genomes for metagenomic binning, comparative biology and taxonomic classification.</title>
        <authorList>
            <person name="Goeker M."/>
        </authorList>
    </citation>
    <scope>NUCLEOTIDE SEQUENCE [LARGE SCALE GENOMIC DNA]</scope>
    <source>
        <strain evidence="4 5">DSM 24176</strain>
    </source>
</reference>
<organism evidence="4 5">
    <name type="scientific">Natranaerovirga hydrolytica</name>
    <dbReference type="NCBI Taxonomy" id="680378"/>
    <lineage>
        <taxon>Bacteria</taxon>
        <taxon>Bacillati</taxon>
        <taxon>Bacillota</taxon>
        <taxon>Clostridia</taxon>
        <taxon>Lachnospirales</taxon>
        <taxon>Natranaerovirgaceae</taxon>
        <taxon>Natranaerovirga</taxon>
    </lineage>
</organism>
<dbReference type="Pfam" id="PF24553">
    <property type="entry name" value="Rv0428c_C"/>
    <property type="match status" value="1"/>
</dbReference>
<dbReference type="CDD" id="cd04301">
    <property type="entry name" value="NAT_SF"/>
    <property type="match status" value="1"/>
</dbReference>
<evidence type="ECO:0000313" key="4">
    <source>
        <dbReference type="EMBL" id="TCK92680.1"/>
    </source>
</evidence>
<dbReference type="InterPro" id="IPR016181">
    <property type="entry name" value="Acyl_CoA_acyltransferase"/>
</dbReference>
<dbReference type="OrthoDB" id="9775804at2"/>
<keyword evidence="5" id="KW-1185">Reference proteome</keyword>
<name>A0A4R1MKV0_9FIRM</name>
<dbReference type="InterPro" id="IPR050680">
    <property type="entry name" value="YpeA/RimI_acetyltransf"/>
</dbReference>
<sequence length="249" mass="28773">MIIRIEELSMNAWPSLQTHLYDGWILRFSQGYTKRANSINPIYSSDANIEEKIKNCEKTYLTKGLPIIYKLTKACYPKNLDKILESKGYKKIDETSVQILNITEDYSLEKVSGLDIEYEFTQDWINSFVECSNTQNESTIGIMTQMLKNIIGDKICVKMKLDNQIVGCGFGVIEENYMGIFDIIVREEDRGQGIGKAIMQEILKEAQKRNVCKAYLQVVVGNSVAESLYNKLGFREKYRYWYRIKNSSI</sequence>
<dbReference type="InterPro" id="IPR000182">
    <property type="entry name" value="GNAT_dom"/>
</dbReference>
<proteinExistence type="predicted"/>
<dbReference type="RefSeq" id="WP_132282544.1">
    <property type="nucleotide sequence ID" value="NZ_SMGQ01000013.1"/>
</dbReference>
<dbReference type="PROSITE" id="PS51186">
    <property type="entry name" value="GNAT"/>
    <property type="match status" value="1"/>
</dbReference>
<dbReference type="EMBL" id="SMGQ01000013">
    <property type="protein sequence ID" value="TCK92680.1"/>
    <property type="molecule type" value="Genomic_DNA"/>
</dbReference>
<dbReference type="PANTHER" id="PTHR43420">
    <property type="entry name" value="ACETYLTRANSFERASE"/>
    <property type="match status" value="1"/>
</dbReference>
<dbReference type="GO" id="GO:0016747">
    <property type="term" value="F:acyltransferase activity, transferring groups other than amino-acyl groups"/>
    <property type="evidence" value="ECO:0007669"/>
    <property type="project" value="InterPro"/>
</dbReference>
<keyword evidence="1 4" id="KW-0808">Transferase</keyword>
<dbReference type="InterPro" id="IPR056935">
    <property type="entry name" value="Rv0428c-like_C"/>
</dbReference>
<keyword evidence="2" id="KW-0012">Acyltransferase</keyword>
<evidence type="ECO:0000256" key="2">
    <source>
        <dbReference type="ARBA" id="ARBA00023315"/>
    </source>
</evidence>
<dbReference type="Gene3D" id="3.40.630.30">
    <property type="match status" value="1"/>
</dbReference>
<comment type="caution">
    <text evidence="4">The sequence shown here is derived from an EMBL/GenBank/DDBJ whole genome shotgun (WGS) entry which is preliminary data.</text>
</comment>